<dbReference type="Gene3D" id="1.20.1280.50">
    <property type="match status" value="1"/>
</dbReference>
<accession>A0A0C9M103</accession>
<sequence length="343" mass="38779">MAHIASLPAEILSCILGHIDCVAQLAYCRLVCREWNSPAEEVMLGCKIELDSLNRAIQLYGHLCTNITKGRFIKHLHFEIEGPGLPLIYTHLLPLAFTPSIELLTGTVSSKSFFTTLMQIADNTSTEFSRLSELPDICDGDDNIALTQAAIKFNFKSIFFAIGTRHEGLDWSIINLLDKFESLETLKLTGYIQSWQSLEQALQYCTNLKKLVLQDMVIDGNLTSKEMVRSWTKDNAMPNSQTLLLEFDNTPLRPDLLEYLMYKCSGNVVVKESNSRSIYTSSAILDRTLHAIERVANKDLKFILPGNMPAKEVAALVGSRRERMSLRIERYKGQEELVLHLLY</sequence>
<name>A0A0C9M103_9FUNG</name>
<evidence type="ECO:0000313" key="3">
    <source>
        <dbReference type="Proteomes" id="UP000053815"/>
    </source>
</evidence>
<gene>
    <name evidence="2" type="ORF">MAM1_0014d01388</name>
</gene>
<dbReference type="SUPFAM" id="SSF81383">
    <property type="entry name" value="F-box domain"/>
    <property type="match status" value="1"/>
</dbReference>
<dbReference type="InterPro" id="IPR036047">
    <property type="entry name" value="F-box-like_dom_sf"/>
</dbReference>
<organism evidence="2">
    <name type="scientific">Mucor ambiguus</name>
    <dbReference type="NCBI Taxonomy" id="91626"/>
    <lineage>
        <taxon>Eukaryota</taxon>
        <taxon>Fungi</taxon>
        <taxon>Fungi incertae sedis</taxon>
        <taxon>Mucoromycota</taxon>
        <taxon>Mucoromycotina</taxon>
        <taxon>Mucoromycetes</taxon>
        <taxon>Mucorales</taxon>
        <taxon>Mucorineae</taxon>
        <taxon>Mucoraceae</taxon>
        <taxon>Mucor</taxon>
    </lineage>
</organism>
<dbReference type="InterPro" id="IPR001810">
    <property type="entry name" value="F-box_dom"/>
</dbReference>
<dbReference type="AlphaFoldDB" id="A0A0C9M103"/>
<dbReference type="Proteomes" id="UP000053815">
    <property type="component" value="Unassembled WGS sequence"/>
</dbReference>
<dbReference type="OrthoDB" id="2242903at2759"/>
<proteinExistence type="predicted"/>
<feature type="domain" description="F-box" evidence="1">
    <location>
        <begin position="4"/>
        <end position="39"/>
    </location>
</feature>
<reference evidence="2" key="1">
    <citation type="submission" date="2014-09" db="EMBL/GenBank/DDBJ databases">
        <title>Draft genome sequence of an oleaginous Mucoromycotina fungus Mucor ambiguus NBRC6742.</title>
        <authorList>
            <person name="Takeda I."/>
            <person name="Yamane N."/>
            <person name="Morita T."/>
            <person name="Tamano K."/>
            <person name="Machida M."/>
            <person name="Baker S."/>
            <person name="Koike H."/>
        </authorList>
    </citation>
    <scope>NUCLEOTIDE SEQUENCE</scope>
    <source>
        <strain evidence="2">NBRC 6742</strain>
    </source>
</reference>
<evidence type="ECO:0000259" key="1">
    <source>
        <dbReference type="Pfam" id="PF12937"/>
    </source>
</evidence>
<dbReference type="EMBL" id="DF836303">
    <property type="protein sequence ID" value="GAN01951.1"/>
    <property type="molecule type" value="Genomic_DNA"/>
</dbReference>
<protein>
    <recommendedName>
        <fullName evidence="1">F-box domain-containing protein</fullName>
    </recommendedName>
</protein>
<dbReference type="Pfam" id="PF12937">
    <property type="entry name" value="F-box-like"/>
    <property type="match status" value="1"/>
</dbReference>
<evidence type="ECO:0000313" key="2">
    <source>
        <dbReference type="EMBL" id="GAN01951.1"/>
    </source>
</evidence>
<keyword evidence="3" id="KW-1185">Reference proteome</keyword>